<evidence type="ECO:0000256" key="1">
    <source>
        <dbReference type="SAM" id="MobiDB-lite"/>
    </source>
</evidence>
<dbReference type="InterPro" id="IPR012902">
    <property type="entry name" value="N_methyl_site"/>
</dbReference>
<proteinExistence type="predicted"/>
<evidence type="ECO:0000259" key="3">
    <source>
        <dbReference type="Pfam" id="PF07596"/>
    </source>
</evidence>
<dbReference type="SUPFAM" id="SSF54523">
    <property type="entry name" value="Pili subunits"/>
    <property type="match status" value="1"/>
</dbReference>
<dbReference type="Pfam" id="PF07963">
    <property type="entry name" value="N_methyl"/>
    <property type="match status" value="1"/>
</dbReference>
<keyword evidence="2" id="KW-0812">Transmembrane</keyword>
<reference evidence="4 5" key="1">
    <citation type="submission" date="2019-02" db="EMBL/GenBank/DDBJ databases">
        <title>Deep-cultivation of Planctomycetes and their phenomic and genomic characterization uncovers novel biology.</title>
        <authorList>
            <person name="Wiegand S."/>
            <person name="Jogler M."/>
            <person name="Boedeker C."/>
            <person name="Pinto D."/>
            <person name="Vollmers J."/>
            <person name="Rivas-Marin E."/>
            <person name="Kohn T."/>
            <person name="Peeters S.H."/>
            <person name="Heuer A."/>
            <person name="Rast P."/>
            <person name="Oberbeckmann S."/>
            <person name="Bunk B."/>
            <person name="Jeske O."/>
            <person name="Meyerdierks A."/>
            <person name="Storesund J.E."/>
            <person name="Kallscheuer N."/>
            <person name="Luecker S."/>
            <person name="Lage O.M."/>
            <person name="Pohl T."/>
            <person name="Merkel B.J."/>
            <person name="Hornburger P."/>
            <person name="Mueller R.-W."/>
            <person name="Bruemmer F."/>
            <person name="Labrenz M."/>
            <person name="Spormann A.M."/>
            <person name="Op den Camp H."/>
            <person name="Overmann J."/>
            <person name="Amann R."/>
            <person name="Jetten M.S.M."/>
            <person name="Mascher T."/>
            <person name="Medema M.H."/>
            <person name="Devos D.P."/>
            <person name="Kaster A.-K."/>
            <person name="Ovreas L."/>
            <person name="Rohde M."/>
            <person name="Galperin M.Y."/>
            <person name="Jogler C."/>
        </authorList>
    </citation>
    <scope>NUCLEOTIDE SEQUENCE [LARGE SCALE GENOMIC DNA]</scope>
    <source>
        <strain evidence="4 5">K23_9</strain>
    </source>
</reference>
<keyword evidence="5" id="KW-1185">Reference proteome</keyword>
<sequence>MKTNQDKRMTMKTIQPTRPSRGFTLVELLVVIAIIGILVGLLVPAIQNMREMSRRSHCEQNLVQMSLALSSYSTNFGHYPAGTINPNGPIKSEAKGYHHNWIASLLPNMDAEVVYNAIDRSVGVYDAKNTEARGLAIPNLRCPSATTVLDYTTCYAGLSSSTENPIDEDNDGVFVLNKTFTESDISDGLSYTLFVGEKISAPEEDLGWISGTRSSLRTGGHVINSELARIRRPTTVKIDNLYVGGLSSDHLAGAYTLMGSGEYRFRSSSMDTRLLSQLVSRSGGGIPIDWKVGIEVADPAAGNGNPAAKQSSQPADKTPGVGGSDAEYAAGKGKNAGDGAGDGAAEGDEVKLEVNSADKATN</sequence>
<dbReference type="PROSITE" id="PS00409">
    <property type="entry name" value="PROKAR_NTER_METHYL"/>
    <property type="match status" value="1"/>
</dbReference>
<evidence type="ECO:0000256" key="2">
    <source>
        <dbReference type="SAM" id="Phobius"/>
    </source>
</evidence>
<evidence type="ECO:0000313" key="4">
    <source>
        <dbReference type="EMBL" id="QDT12047.1"/>
    </source>
</evidence>
<keyword evidence="2" id="KW-0472">Membrane</keyword>
<dbReference type="PANTHER" id="PTHR30093:SF2">
    <property type="entry name" value="TYPE II SECRETION SYSTEM PROTEIN H"/>
    <property type="match status" value="1"/>
</dbReference>
<dbReference type="InterPro" id="IPR045584">
    <property type="entry name" value="Pilin-like"/>
</dbReference>
<feature type="transmembrane region" description="Helical" evidence="2">
    <location>
        <begin position="21"/>
        <end position="46"/>
    </location>
</feature>
<dbReference type="Gene3D" id="3.30.700.10">
    <property type="entry name" value="Glycoprotein, Type 4 Pilin"/>
    <property type="match status" value="1"/>
</dbReference>
<dbReference type="EMBL" id="CP036526">
    <property type="protein sequence ID" value="QDT12047.1"/>
    <property type="molecule type" value="Genomic_DNA"/>
</dbReference>
<protein>
    <submittedName>
        <fullName evidence="4">Type II secretion system protein G</fullName>
    </submittedName>
</protein>
<accession>A0A517NY43</accession>
<dbReference type="OrthoDB" id="255848at2"/>
<dbReference type="NCBIfam" id="TIGR02532">
    <property type="entry name" value="IV_pilin_GFxxxE"/>
    <property type="match status" value="1"/>
</dbReference>
<feature type="compositionally biased region" description="Gly residues" evidence="1">
    <location>
        <begin position="334"/>
        <end position="344"/>
    </location>
</feature>
<feature type="domain" description="DUF1559" evidence="3">
    <location>
        <begin position="47"/>
        <end position="272"/>
    </location>
</feature>
<evidence type="ECO:0000313" key="5">
    <source>
        <dbReference type="Proteomes" id="UP000319817"/>
    </source>
</evidence>
<feature type="region of interest" description="Disordered" evidence="1">
    <location>
        <begin position="301"/>
        <end position="362"/>
    </location>
</feature>
<gene>
    <name evidence="4" type="primary">pulG_2</name>
    <name evidence="4" type="ORF">K239x_40550</name>
</gene>
<name>A0A517NY43_9BACT</name>
<dbReference type="Proteomes" id="UP000319817">
    <property type="component" value="Chromosome"/>
</dbReference>
<dbReference type="RefSeq" id="WP_145419780.1">
    <property type="nucleotide sequence ID" value="NZ_CP036526.1"/>
</dbReference>
<dbReference type="Pfam" id="PF07596">
    <property type="entry name" value="SBP_bac_10"/>
    <property type="match status" value="1"/>
</dbReference>
<dbReference type="InterPro" id="IPR011453">
    <property type="entry name" value="DUF1559"/>
</dbReference>
<keyword evidence="2" id="KW-1133">Transmembrane helix</keyword>
<organism evidence="4 5">
    <name type="scientific">Stieleria marina</name>
    <dbReference type="NCBI Taxonomy" id="1930275"/>
    <lineage>
        <taxon>Bacteria</taxon>
        <taxon>Pseudomonadati</taxon>
        <taxon>Planctomycetota</taxon>
        <taxon>Planctomycetia</taxon>
        <taxon>Pirellulales</taxon>
        <taxon>Pirellulaceae</taxon>
        <taxon>Stieleria</taxon>
    </lineage>
</organism>
<dbReference type="AlphaFoldDB" id="A0A517NY43"/>
<dbReference type="PANTHER" id="PTHR30093">
    <property type="entry name" value="GENERAL SECRETION PATHWAY PROTEIN G"/>
    <property type="match status" value="1"/>
</dbReference>